<accession>A0ACC3Z4Z6</accession>
<comment type="caution">
    <text evidence="1">The sequence shown here is derived from an EMBL/GenBank/DDBJ whole genome shotgun (WGS) entry which is preliminary data.</text>
</comment>
<sequence>MGLNTTNPAIGPTTSPWAHPSRSTPTGVVSSLRLVKRQDENTRITITQTLPRPSSTWVATATLHGDFPATPPARSTGGVSNGQIGAIIGATSATLIGILVVGWYCLRKRRKGQSLPKSSRSTISPFSSPPSSPRPIPPRTHSSYVRPKVQPYEGLRSVPPGPDFSKPPIPPSFNGQPGDSQPGGSTSAPNFSGPPIPPTYIPNFQNSSSNHTFHPQSNVPRSNVPQPNTQSSQPFGEQPAPTHNSSAKPDSKPEDSGGEIKGQGIRDEVAPQVINVDPGPSTRDRQGSESHRATAVPKASSNNIERSRNGKQGNGPVSAGKVQGHYESRPKESNKQPPARAQPVPSSKPKAKSPKVFHDQKPPNAPVTRARRDTSEAFSVSIMKYVAGRK</sequence>
<organism evidence="1 2">
    <name type="scientific">Colletotrichum truncatum</name>
    <name type="common">Anthracnose fungus</name>
    <name type="synonym">Colletotrichum capsici</name>
    <dbReference type="NCBI Taxonomy" id="5467"/>
    <lineage>
        <taxon>Eukaryota</taxon>
        <taxon>Fungi</taxon>
        <taxon>Dikarya</taxon>
        <taxon>Ascomycota</taxon>
        <taxon>Pezizomycotina</taxon>
        <taxon>Sordariomycetes</taxon>
        <taxon>Hypocreomycetidae</taxon>
        <taxon>Glomerellales</taxon>
        <taxon>Glomerellaceae</taxon>
        <taxon>Colletotrichum</taxon>
        <taxon>Colletotrichum truncatum species complex</taxon>
    </lineage>
</organism>
<evidence type="ECO:0000313" key="2">
    <source>
        <dbReference type="Proteomes" id="UP000805649"/>
    </source>
</evidence>
<name>A0ACC3Z4Z6_COLTU</name>
<proteinExistence type="predicted"/>
<dbReference type="Proteomes" id="UP000805649">
    <property type="component" value="Unassembled WGS sequence"/>
</dbReference>
<protein>
    <submittedName>
        <fullName evidence="1">Uncharacterized protein</fullName>
    </submittedName>
</protein>
<keyword evidence="2" id="KW-1185">Reference proteome</keyword>
<gene>
    <name evidence="1" type="ORF">CTRU02_205786</name>
</gene>
<dbReference type="EMBL" id="VUJX02000003">
    <property type="protein sequence ID" value="KAL0939176.1"/>
    <property type="molecule type" value="Genomic_DNA"/>
</dbReference>
<reference evidence="1 2" key="1">
    <citation type="journal article" date="2020" name="Phytopathology">
        <title>Genome Sequence Resources of Colletotrichum truncatum, C. plurivorum, C. musicola, and C. sojae: Four Species Pathogenic to Soybean (Glycine max).</title>
        <authorList>
            <person name="Rogerio F."/>
            <person name="Boufleur T.R."/>
            <person name="Ciampi-Guillardi M."/>
            <person name="Sukno S.A."/>
            <person name="Thon M.R."/>
            <person name="Massola Junior N.S."/>
            <person name="Baroncelli R."/>
        </authorList>
    </citation>
    <scope>NUCLEOTIDE SEQUENCE [LARGE SCALE GENOMIC DNA]</scope>
    <source>
        <strain evidence="1 2">CMES1059</strain>
    </source>
</reference>
<evidence type="ECO:0000313" key="1">
    <source>
        <dbReference type="EMBL" id="KAL0939176.1"/>
    </source>
</evidence>